<dbReference type="GO" id="GO:0050660">
    <property type="term" value="F:flavin adenine dinucleotide binding"/>
    <property type="evidence" value="ECO:0007669"/>
    <property type="project" value="InterPro"/>
</dbReference>
<keyword evidence="5" id="KW-0560">Oxidoreductase</keyword>
<dbReference type="InterPro" id="IPR036188">
    <property type="entry name" value="FAD/NAD-bd_sf"/>
</dbReference>
<dbReference type="OrthoDB" id="424974at2759"/>
<feature type="domain" description="FAD dependent oxidoreductase" evidence="6">
    <location>
        <begin position="4"/>
        <end position="381"/>
    </location>
</feature>
<proteinExistence type="inferred from homology"/>
<dbReference type="AlphaFoldDB" id="A0A7M7RIX9"/>
<dbReference type="KEGG" id="spu:577914"/>
<protein>
    <recommendedName>
        <fullName evidence="6">FAD dependent oxidoreductase domain-containing protein</fullName>
    </recommendedName>
</protein>
<dbReference type="Pfam" id="PF01266">
    <property type="entry name" value="DAO"/>
    <property type="match status" value="1"/>
</dbReference>
<evidence type="ECO:0000313" key="7">
    <source>
        <dbReference type="EnsemblMetazoa" id="XP_799974"/>
    </source>
</evidence>
<reference evidence="7" key="2">
    <citation type="submission" date="2021-01" db="UniProtKB">
        <authorList>
            <consortium name="EnsemblMetazoa"/>
        </authorList>
    </citation>
    <scope>IDENTIFICATION</scope>
</reference>
<evidence type="ECO:0000256" key="2">
    <source>
        <dbReference type="ARBA" id="ARBA00010989"/>
    </source>
</evidence>
<evidence type="ECO:0000256" key="4">
    <source>
        <dbReference type="ARBA" id="ARBA00022827"/>
    </source>
</evidence>
<dbReference type="SUPFAM" id="SSF51905">
    <property type="entry name" value="FAD/NAD(P)-binding domain"/>
    <property type="match status" value="1"/>
</dbReference>
<keyword evidence="8" id="KW-1185">Reference proteome</keyword>
<dbReference type="PANTHER" id="PTHR10961:SF10">
    <property type="entry name" value="FAD DEPENDENT OXIDOREDUCTASE DOMAIN-CONTAINING PROTEIN"/>
    <property type="match status" value="1"/>
</dbReference>
<evidence type="ECO:0000256" key="1">
    <source>
        <dbReference type="ARBA" id="ARBA00001974"/>
    </source>
</evidence>
<accession>A0A7M7RIX9</accession>
<dbReference type="GeneID" id="577914"/>
<dbReference type="InterPro" id="IPR006076">
    <property type="entry name" value="FAD-dep_OxRdtase"/>
</dbReference>
<name>A0A7M7RIX9_STRPU</name>
<dbReference type="PANTHER" id="PTHR10961">
    <property type="entry name" value="PEROXISOMAL SARCOSINE OXIDASE"/>
    <property type="match status" value="1"/>
</dbReference>
<evidence type="ECO:0000256" key="5">
    <source>
        <dbReference type="ARBA" id="ARBA00023002"/>
    </source>
</evidence>
<dbReference type="EnsemblMetazoa" id="XM_794881">
    <property type="protein sequence ID" value="XP_799974"/>
    <property type="gene ID" value="LOC577914"/>
</dbReference>
<dbReference type="SUPFAM" id="SSF54373">
    <property type="entry name" value="FAD-linked reductases, C-terminal domain"/>
    <property type="match status" value="1"/>
</dbReference>
<dbReference type="Proteomes" id="UP000007110">
    <property type="component" value="Unassembled WGS sequence"/>
</dbReference>
<evidence type="ECO:0000259" key="6">
    <source>
        <dbReference type="Pfam" id="PF01266"/>
    </source>
</evidence>
<keyword evidence="4" id="KW-0274">FAD</keyword>
<evidence type="ECO:0000256" key="3">
    <source>
        <dbReference type="ARBA" id="ARBA00022630"/>
    </source>
</evidence>
<sequence>MAFDICVVGAGMVGSAAAKWLSLDHGSKVCLIGPQEPTEEEYRKGERQIFGCHYDEGRITRELDWDYAWGLLAQRSIKRYRDIEKESGIHFYKEVGCVFIDKTVSQGLDDYLKTARKLEAYFETYDASEFHSRYPYLKIDQECRCIWTPKNAGHISPRKLVAAQQKIAKSHGCDIINEVVVRVEEESGGGEGGGEELVRVSTENGREVLARRVLLCTGSFINYHHLLPEHKKIDLNLTKASVVRAEVTEEDALKIADMPTISLENERSYILPPIRYPNGKYYIKIGLMPSASDDNVGDLSDAAQWFHSKGKKHHNIQETVDVLQRFMPDLKPISLVTDCCIVTLTPNRQLDCDMLTAHTGVLVGMNGWGAKSSDEIGHMGASMITKGAWDYDLPEENFKIQFKKDDR</sequence>
<dbReference type="InParanoid" id="A0A7M7RIX9"/>
<dbReference type="Gene3D" id="3.50.50.60">
    <property type="entry name" value="FAD/NAD(P)-binding domain"/>
    <property type="match status" value="1"/>
</dbReference>
<dbReference type="RefSeq" id="XP_799974.2">
    <property type="nucleotide sequence ID" value="XM_794881.5"/>
</dbReference>
<dbReference type="OMA" id="VMMRISE"/>
<dbReference type="GO" id="GO:0008115">
    <property type="term" value="F:sarcosine oxidase activity"/>
    <property type="evidence" value="ECO:0000318"/>
    <property type="project" value="GO_Central"/>
</dbReference>
<comment type="similarity">
    <text evidence="2">Belongs to the MSOX/MTOX family.</text>
</comment>
<keyword evidence="3" id="KW-0285">Flavoprotein</keyword>
<reference evidence="8" key="1">
    <citation type="submission" date="2015-02" db="EMBL/GenBank/DDBJ databases">
        <title>Genome sequencing for Strongylocentrotus purpuratus.</title>
        <authorList>
            <person name="Murali S."/>
            <person name="Liu Y."/>
            <person name="Vee V."/>
            <person name="English A."/>
            <person name="Wang M."/>
            <person name="Skinner E."/>
            <person name="Han Y."/>
            <person name="Muzny D.M."/>
            <person name="Worley K.C."/>
            <person name="Gibbs R.A."/>
        </authorList>
    </citation>
    <scope>NUCLEOTIDE SEQUENCE</scope>
</reference>
<dbReference type="Gene3D" id="3.30.9.10">
    <property type="entry name" value="D-Amino Acid Oxidase, subunit A, domain 2"/>
    <property type="match status" value="1"/>
</dbReference>
<dbReference type="InterPro" id="IPR045170">
    <property type="entry name" value="MTOX"/>
</dbReference>
<evidence type="ECO:0000313" key="8">
    <source>
        <dbReference type="Proteomes" id="UP000007110"/>
    </source>
</evidence>
<organism evidence="7 8">
    <name type="scientific">Strongylocentrotus purpuratus</name>
    <name type="common">Purple sea urchin</name>
    <dbReference type="NCBI Taxonomy" id="7668"/>
    <lineage>
        <taxon>Eukaryota</taxon>
        <taxon>Metazoa</taxon>
        <taxon>Echinodermata</taxon>
        <taxon>Eleutherozoa</taxon>
        <taxon>Echinozoa</taxon>
        <taxon>Echinoidea</taxon>
        <taxon>Euechinoidea</taxon>
        <taxon>Echinacea</taxon>
        <taxon>Camarodonta</taxon>
        <taxon>Echinidea</taxon>
        <taxon>Strongylocentrotidae</taxon>
        <taxon>Strongylocentrotus</taxon>
    </lineage>
</organism>
<comment type="cofactor">
    <cofactor evidence="1">
        <name>FAD</name>
        <dbReference type="ChEBI" id="CHEBI:57692"/>
    </cofactor>
</comment>